<organism evidence="2 3">
    <name type="scientific">Crepidotus variabilis</name>
    <dbReference type="NCBI Taxonomy" id="179855"/>
    <lineage>
        <taxon>Eukaryota</taxon>
        <taxon>Fungi</taxon>
        <taxon>Dikarya</taxon>
        <taxon>Basidiomycota</taxon>
        <taxon>Agaricomycotina</taxon>
        <taxon>Agaricomycetes</taxon>
        <taxon>Agaricomycetidae</taxon>
        <taxon>Agaricales</taxon>
        <taxon>Agaricineae</taxon>
        <taxon>Crepidotaceae</taxon>
        <taxon>Crepidotus</taxon>
    </lineage>
</organism>
<dbReference type="AlphaFoldDB" id="A0A9P6EHS5"/>
<protein>
    <submittedName>
        <fullName evidence="2">Uncharacterized protein</fullName>
    </submittedName>
</protein>
<comment type="caution">
    <text evidence="2">The sequence shown here is derived from an EMBL/GenBank/DDBJ whole genome shotgun (WGS) entry which is preliminary data.</text>
</comment>
<evidence type="ECO:0000256" key="1">
    <source>
        <dbReference type="SAM" id="MobiDB-lite"/>
    </source>
</evidence>
<accession>A0A9P6EHS5</accession>
<gene>
    <name evidence="2" type="ORF">CPB83DRAFT_261989</name>
</gene>
<keyword evidence="3" id="KW-1185">Reference proteome</keyword>
<name>A0A9P6EHS5_9AGAR</name>
<dbReference type="Proteomes" id="UP000807306">
    <property type="component" value="Unassembled WGS sequence"/>
</dbReference>
<reference evidence="2" key="1">
    <citation type="submission" date="2020-11" db="EMBL/GenBank/DDBJ databases">
        <authorList>
            <consortium name="DOE Joint Genome Institute"/>
            <person name="Ahrendt S."/>
            <person name="Riley R."/>
            <person name="Andreopoulos W."/>
            <person name="Labutti K."/>
            <person name="Pangilinan J."/>
            <person name="Ruiz-Duenas F.J."/>
            <person name="Barrasa J.M."/>
            <person name="Sanchez-Garcia M."/>
            <person name="Camarero S."/>
            <person name="Miyauchi S."/>
            <person name="Serrano A."/>
            <person name="Linde D."/>
            <person name="Babiker R."/>
            <person name="Drula E."/>
            <person name="Ayuso-Fernandez I."/>
            <person name="Pacheco R."/>
            <person name="Padilla G."/>
            <person name="Ferreira P."/>
            <person name="Barriuso J."/>
            <person name="Kellner H."/>
            <person name="Castanera R."/>
            <person name="Alfaro M."/>
            <person name="Ramirez L."/>
            <person name="Pisabarro A.G."/>
            <person name="Kuo A."/>
            <person name="Tritt A."/>
            <person name="Lipzen A."/>
            <person name="He G."/>
            <person name="Yan M."/>
            <person name="Ng V."/>
            <person name="Cullen D."/>
            <person name="Martin F."/>
            <person name="Rosso M.-N."/>
            <person name="Henrissat B."/>
            <person name="Hibbett D."/>
            <person name="Martinez A.T."/>
            <person name="Grigoriev I.V."/>
        </authorList>
    </citation>
    <scope>NUCLEOTIDE SEQUENCE</scope>
    <source>
        <strain evidence="2">CBS 506.95</strain>
    </source>
</reference>
<dbReference type="EMBL" id="MU157846">
    <property type="protein sequence ID" value="KAF9529341.1"/>
    <property type="molecule type" value="Genomic_DNA"/>
</dbReference>
<feature type="compositionally biased region" description="Polar residues" evidence="1">
    <location>
        <begin position="10"/>
        <end position="28"/>
    </location>
</feature>
<evidence type="ECO:0000313" key="3">
    <source>
        <dbReference type="Proteomes" id="UP000807306"/>
    </source>
</evidence>
<sequence>MRTNLPRPPVNSSCSYSQLPPTEVSSPGSDLGVVKMLDEVVEVMNEGDRAGRERVRAIKIFKLRLNIWQKHS</sequence>
<feature type="region of interest" description="Disordered" evidence="1">
    <location>
        <begin position="1"/>
        <end position="30"/>
    </location>
</feature>
<evidence type="ECO:0000313" key="2">
    <source>
        <dbReference type="EMBL" id="KAF9529341.1"/>
    </source>
</evidence>
<proteinExistence type="predicted"/>